<evidence type="ECO:0000256" key="2">
    <source>
        <dbReference type="ARBA" id="ARBA00022857"/>
    </source>
</evidence>
<dbReference type="InterPro" id="IPR018170">
    <property type="entry name" value="Aldo/ket_reductase_CS"/>
</dbReference>
<evidence type="ECO:0000313" key="6">
    <source>
        <dbReference type="Proteomes" id="UP001182556"/>
    </source>
</evidence>
<evidence type="ECO:0000259" key="4">
    <source>
        <dbReference type="Pfam" id="PF00248"/>
    </source>
</evidence>
<gene>
    <name evidence="5" type="ORF">DB88DRAFT_485141</name>
</gene>
<dbReference type="InterPro" id="IPR020471">
    <property type="entry name" value="AKR"/>
</dbReference>
<dbReference type="SUPFAM" id="SSF51430">
    <property type="entry name" value="NAD(P)-linked oxidoreductase"/>
    <property type="match status" value="1"/>
</dbReference>
<organism evidence="5 6">
    <name type="scientific">Papiliotrema laurentii</name>
    <name type="common">Cryptococcus laurentii</name>
    <dbReference type="NCBI Taxonomy" id="5418"/>
    <lineage>
        <taxon>Eukaryota</taxon>
        <taxon>Fungi</taxon>
        <taxon>Dikarya</taxon>
        <taxon>Basidiomycota</taxon>
        <taxon>Agaricomycotina</taxon>
        <taxon>Tremellomycetes</taxon>
        <taxon>Tremellales</taxon>
        <taxon>Rhynchogastremaceae</taxon>
        <taxon>Papiliotrema</taxon>
    </lineage>
</organism>
<reference evidence="5" key="1">
    <citation type="submission" date="2023-02" db="EMBL/GenBank/DDBJ databases">
        <title>Identification and recombinant expression of a fungal hydrolase from Papiliotrema laurentii that hydrolyzes apple cutin and clears colloidal polyester polyurethane.</title>
        <authorList>
            <consortium name="DOE Joint Genome Institute"/>
            <person name="Roman V.A."/>
            <person name="Bojanowski C."/>
            <person name="Crable B.R."/>
            <person name="Wagner D.N."/>
            <person name="Hung C.S."/>
            <person name="Nadeau L.J."/>
            <person name="Schratz L."/>
            <person name="Haridas S."/>
            <person name="Pangilinan J."/>
            <person name="Lipzen A."/>
            <person name="Na H."/>
            <person name="Yan M."/>
            <person name="Ng V."/>
            <person name="Grigoriev I.V."/>
            <person name="Spatafora J.W."/>
            <person name="Barlow D."/>
            <person name="Biffinger J."/>
            <person name="Kelley-Loughnane N."/>
            <person name="Varaljay V.A."/>
            <person name="Crookes-Goodson W.J."/>
        </authorList>
    </citation>
    <scope>NUCLEOTIDE SEQUENCE</scope>
    <source>
        <strain evidence="5">5307AH</strain>
    </source>
</reference>
<dbReference type="Proteomes" id="UP001182556">
    <property type="component" value="Unassembled WGS sequence"/>
</dbReference>
<dbReference type="AlphaFoldDB" id="A0AAD9FTE0"/>
<comment type="similarity">
    <text evidence="1">Belongs to the aldo/keto reductase family.</text>
</comment>
<dbReference type="FunFam" id="3.20.20.100:FF:000002">
    <property type="entry name" value="2,5-diketo-D-gluconic acid reductase A"/>
    <property type="match status" value="1"/>
</dbReference>
<dbReference type="InterPro" id="IPR023210">
    <property type="entry name" value="NADP_OxRdtase_dom"/>
</dbReference>
<feature type="domain" description="NADP-dependent oxidoreductase" evidence="4">
    <location>
        <begin position="61"/>
        <end position="322"/>
    </location>
</feature>
<evidence type="ECO:0000256" key="1">
    <source>
        <dbReference type="ARBA" id="ARBA00007905"/>
    </source>
</evidence>
<sequence length="370" mass="40775">MVHPPKPPLYTPSTISSVFHYIHTILGFCLSFTSYLSLLQYKMAASVPSFKLNNGVQIPAIGLGTWQAKPGEVRQAVAHALKSGYRHIDGALCYQNEDEVGQGIKDSGVPRSEIFLTSKVWSVYHDRVEECLDKTLKSLGTDYLDLYLVHWPIRTVQNGTSELFPVKEDGSRNIDWDWDQAKTWKQMEDILASGKARAIGISNAGIPILEHLSKTWKVVPAVNQIENHPYNPEHELKKYCDEKGILIQAYSPLGSTGSPLSKDPVLIKIAEKHNASPATVLISYAIGRGIVVLPKSVTPSRIESNLQTINLPAEDIDELNKLATEGGKQQRINSPPWGTDFGFPHFYGPNNSNAPEGARLLAGKTGKVLA</sequence>
<evidence type="ECO:0000313" key="5">
    <source>
        <dbReference type="EMBL" id="KAK1925798.1"/>
    </source>
</evidence>
<dbReference type="PRINTS" id="PR00069">
    <property type="entry name" value="ALDKETRDTASE"/>
</dbReference>
<dbReference type="InterPro" id="IPR036812">
    <property type="entry name" value="NAD(P)_OxRdtase_dom_sf"/>
</dbReference>
<dbReference type="PROSITE" id="PS00798">
    <property type="entry name" value="ALDOKETO_REDUCTASE_1"/>
    <property type="match status" value="1"/>
</dbReference>
<dbReference type="EMBL" id="JAODAN010000003">
    <property type="protein sequence ID" value="KAK1925798.1"/>
    <property type="molecule type" value="Genomic_DNA"/>
</dbReference>
<keyword evidence="3" id="KW-0560">Oxidoreductase</keyword>
<evidence type="ECO:0000256" key="3">
    <source>
        <dbReference type="ARBA" id="ARBA00023002"/>
    </source>
</evidence>
<protein>
    <submittedName>
        <fullName evidence="5">Aldo-keto reductase</fullName>
    </submittedName>
</protein>
<comment type="caution">
    <text evidence="5">The sequence shown here is derived from an EMBL/GenBank/DDBJ whole genome shotgun (WGS) entry which is preliminary data.</text>
</comment>
<accession>A0AAD9FTE0</accession>
<dbReference type="PANTHER" id="PTHR43827">
    <property type="entry name" value="2,5-DIKETO-D-GLUCONIC ACID REDUCTASE"/>
    <property type="match status" value="1"/>
</dbReference>
<dbReference type="PANTHER" id="PTHR43827:SF3">
    <property type="entry name" value="NADP-DEPENDENT OXIDOREDUCTASE DOMAIN-CONTAINING PROTEIN"/>
    <property type="match status" value="1"/>
</dbReference>
<dbReference type="GO" id="GO:0016616">
    <property type="term" value="F:oxidoreductase activity, acting on the CH-OH group of donors, NAD or NADP as acceptor"/>
    <property type="evidence" value="ECO:0007669"/>
    <property type="project" value="UniProtKB-ARBA"/>
</dbReference>
<keyword evidence="2" id="KW-0521">NADP</keyword>
<dbReference type="Gene3D" id="3.20.20.100">
    <property type="entry name" value="NADP-dependent oxidoreductase domain"/>
    <property type="match status" value="1"/>
</dbReference>
<keyword evidence="6" id="KW-1185">Reference proteome</keyword>
<dbReference type="Pfam" id="PF00248">
    <property type="entry name" value="Aldo_ket_red"/>
    <property type="match status" value="1"/>
</dbReference>
<proteinExistence type="inferred from homology"/>
<name>A0AAD9FTE0_PAPLA</name>